<evidence type="ECO:0000313" key="3">
    <source>
        <dbReference type="Proteomes" id="UP000607281"/>
    </source>
</evidence>
<evidence type="ECO:0000256" key="1">
    <source>
        <dbReference type="SAM" id="MobiDB-lite"/>
    </source>
</evidence>
<feature type="compositionally biased region" description="Low complexity" evidence="1">
    <location>
        <begin position="16"/>
        <end position="25"/>
    </location>
</feature>
<reference evidence="2 3" key="1">
    <citation type="journal article" date="2020" name="ISME J.">
        <title>Comparative genomics reveals insights into cyanobacterial evolution and habitat adaptation.</title>
        <authorList>
            <person name="Chen M.Y."/>
            <person name="Teng W.K."/>
            <person name="Zhao L."/>
            <person name="Hu C.X."/>
            <person name="Zhou Y.K."/>
            <person name="Han B.P."/>
            <person name="Song L.R."/>
            <person name="Shu W.S."/>
        </authorList>
    </citation>
    <scope>NUCLEOTIDE SEQUENCE [LARGE SCALE GENOMIC DNA]</scope>
    <source>
        <strain evidence="2 3">FACHB-260</strain>
    </source>
</reference>
<evidence type="ECO:0000313" key="2">
    <source>
        <dbReference type="EMBL" id="MBD2344526.1"/>
    </source>
</evidence>
<feature type="region of interest" description="Disordered" evidence="1">
    <location>
        <begin position="79"/>
        <end position="136"/>
    </location>
</feature>
<comment type="caution">
    <text evidence="2">The sequence shown here is derived from an EMBL/GenBank/DDBJ whole genome shotgun (WGS) entry which is preliminary data.</text>
</comment>
<gene>
    <name evidence="2" type="ORF">H6G18_10235</name>
</gene>
<dbReference type="Gene3D" id="2.60.40.10">
    <property type="entry name" value="Immunoglobulins"/>
    <property type="match status" value="1"/>
</dbReference>
<sequence>MLYDRPPTSPPPVTPPSLVSSVSTPQDTNDSQISDIFKYAIATPSGLETFPNEFSTGVSPEIFTTEHFSEKLIAQSIISNEPAENTTTNNNITNIQENPSAENSKQAPKTESSPQNLGKPEKNTDITTPVTIPDTTTFTETANSGIETLLLGVIINKREVGSLDVIRRGNTLLVPLENFAQLTGLTVETTSDTTEIKTPLGTVKLAASELEIIQGITHISDSLLQEKLNTTIELRSLEAALIVGLPWLSGSREARNAAIDLEPEVKAPLSGLSSFRQELNVVNDSSGTRFQSYSLLGGRLAGGTWRVRLNNNFENSPNLAEYFFYQRNGRFLYQLGRQQISVHPLLNGQILTGAQFGYTNLPADRYRQSYSANQLIPRSSRSVQTFRGEVPPASFVQLRVGSRIIAQQQVGFDGIYEFFDVNLPAGQNNLIEVLVYDRNNFSVPIEIRSVRLNTSDLLLPSGGNVQLLGLGFSGNLAQNTFFDDYNTSDSGSLVGFYQFRQGLSDNFTVEAGLQAIPNTFQTQVGAIWRIANPVILSGSVGTSFGKLAYNADLDVQLGGLDINANSQLFPEGYRSDNGSRERYNHSLEVGYRFNSNLRLGVLARSRKSDSNSTEYIAPTFYFRPSNSLYFTGRPDTEGQYLFYSAYQPNALTRLSFSSFGDNYATDFSYKLNNNYQLSLGSDFGGNLPARYLATVNYYPRNIRGFSWRLGLAYRDGDVGPIIGASTQLIPGLFARVEYQAIPSRARSSFGGWGDDRLTISLVSDLSFSDGRISPSNFNSFGKDKGAIAGRIFVEGSKESFDLGESSVRVIDKYGKIIGGARTDAQGNFFVGNLPEGVHIVEILPKDLPIELTPVKTSTIAEVAGSAVTKLSFPVRVEYGVAGRITDSAGQPVSGLAVELVNAEGKKVGTGATDQFGLYRVDGLPAGQYTLQVPKQNDINRSDSLPKRAITIENDFAYEQNLQLPISAATKDAQEAPKSSNP</sequence>
<feature type="compositionally biased region" description="Low complexity" evidence="1">
    <location>
        <begin position="85"/>
        <end position="95"/>
    </location>
</feature>
<keyword evidence="3" id="KW-1185">Reference proteome</keyword>
<dbReference type="EMBL" id="JACJRF010000013">
    <property type="protein sequence ID" value="MBD2344526.1"/>
    <property type="molecule type" value="Genomic_DNA"/>
</dbReference>
<feature type="compositionally biased region" description="Polar residues" evidence="1">
    <location>
        <begin position="96"/>
        <end position="116"/>
    </location>
</feature>
<protein>
    <submittedName>
        <fullName evidence="2">Carboxypeptidase regulatory-like domain-containing protein</fullName>
    </submittedName>
</protein>
<dbReference type="InterPro" id="IPR013783">
    <property type="entry name" value="Ig-like_fold"/>
</dbReference>
<dbReference type="SUPFAM" id="SSF49478">
    <property type="entry name" value="Cna protein B-type domain"/>
    <property type="match status" value="1"/>
</dbReference>
<feature type="compositionally biased region" description="Low complexity" evidence="1">
    <location>
        <begin position="125"/>
        <end position="136"/>
    </location>
</feature>
<dbReference type="Pfam" id="PF13620">
    <property type="entry name" value="CarboxypepD_reg"/>
    <property type="match status" value="1"/>
</dbReference>
<dbReference type="RefSeq" id="WP_190406977.1">
    <property type="nucleotide sequence ID" value="NZ_JACJRF010000013.1"/>
</dbReference>
<accession>A0ABR8CN00</accession>
<organism evidence="2 3">
    <name type="scientific">Anabaena subtropica FACHB-260</name>
    <dbReference type="NCBI Taxonomy" id="2692884"/>
    <lineage>
        <taxon>Bacteria</taxon>
        <taxon>Bacillati</taxon>
        <taxon>Cyanobacteriota</taxon>
        <taxon>Cyanophyceae</taxon>
        <taxon>Nostocales</taxon>
        <taxon>Nostocaceae</taxon>
        <taxon>Anabaena</taxon>
    </lineage>
</organism>
<feature type="region of interest" description="Disordered" evidence="1">
    <location>
        <begin position="1"/>
        <end position="30"/>
    </location>
</feature>
<name>A0ABR8CN00_9NOST</name>
<proteinExistence type="predicted"/>
<dbReference type="Proteomes" id="UP000607281">
    <property type="component" value="Unassembled WGS sequence"/>
</dbReference>